<dbReference type="PANTHER" id="PTHR16121">
    <property type="entry name" value="CAP-SPECIFIC MRNA (NUCLEOSIDE-2'-O-)-METHYLTRANSFERASE 1-RELATED"/>
    <property type="match status" value="1"/>
</dbReference>
<dbReference type="InterPro" id="IPR050851">
    <property type="entry name" value="mRNA_Cap_2O-Ribose_MeTrfase"/>
</dbReference>
<feature type="domain" description="Ribosomal RNA methyltransferase FtsJ" evidence="1">
    <location>
        <begin position="135"/>
        <end position="334"/>
    </location>
</feature>
<gene>
    <name evidence="2" type="ORF">Indivirus_5_21</name>
</gene>
<dbReference type="PANTHER" id="PTHR16121:SF2">
    <property type="entry name" value="CAP-SPECIFIC MRNA (NUCLEOSIDE-2'-O-)-METHYLTRANSFERASE 2"/>
    <property type="match status" value="1"/>
</dbReference>
<organism evidence="2">
    <name type="scientific">Indivirus ILV1</name>
    <dbReference type="NCBI Taxonomy" id="1977633"/>
    <lineage>
        <taxon>Viruses</taxon>
        <taxon>Varidnaviria</taxon>
        <taxon>Bamfordvirae</taxon>
        <taxon>Nucleocytoviricota</taxon>
        <taxon>Megaviricetes</taxon>
        <taxon>Imitervirales</taxon>
        <taxon>Mimiviridae</taxon>
        <taxon>Klosneuvirinae</taxon>
        <taxon>Indivirus</taxon>
    </lineage>
</organism>
<dbReference type="GO" id="GO:0032259">
    <property type="term" value="P:methylation"/>
    <property type="evidence" value="ECO:0007669"/>
    <property type="project" value="UniProtKB-KW"/>
</dbReference>
<keyword evidence="2" id="KW-0489">Methyltransferase</keyword>
<protein>
    <submittedName>
        <fullName evidence="2">FtsJ-like methyltransferase</fullName>
    </submittedName>
</protein>
<dbReference type="InterPro" id="IPR029063">
    <property type="entry name" value="SAM-dependent_MTases_sf"/>
</dbReference>
<proteinExistence type="predicted"/>
<keyword evidence="2" id="KW-0808">Transferase</keyword>
<evidence type="ECO:0000259" key="1">
    <source>
        <dbReference type="Pfam" id="PF01728"/>
    </source>
</evidence>
<dbReference type="Gene3D" id="3.40.50.150">
    <property type="entry name" value="Vaccinia Virus protein VP39"/>
    <property type="match status" value="1"/>
</dbReference>
<dbReference type="EMBL" id="KY684089">
    <property type="protein sequence ID" value="ARF09898.1"/>
    <property type="molecule type" value="Genomic_DNA"/>
</dbReference>
<dbReference type="GO" id="GO:0004483">
    <property type="term" value="F:methyltransferase cap1 activity"/>
    <property type="evidence" value="ECO:0007669"/>
    <property type="project" value="UniProtKB-ARBA"/>
</dbReference>
<reference evidence="2" key="1">
    <citation type="journal article" date="2017" name="Science">
        <title>Giant viruses with an expanded complement of translation system components.</title>
        <authorList>
            <person name="Schulz F."/>
            <person name="Yutin N."/>
            <person name="Ivanova N.N."/>
            <person name="Ortega D.R."/>
            <person name="Lee T.K."/>
            <person name="Vierheilig J."/>
            <person name="Daims H."/>
            <person name="Horn M."/>
            <person name="Wagner M."/>
            <person name="Jensen G.J."/>
            <person name="Kyrpides N.C."/>
            <person name="Koonin E.V."/>
            <person name="Woyke T."/>
        </authorList>
    </citation>
    <scope>NUCLEOTIDE SEQUENCE</scope>
    <source>
        <strain evidence="2">ILV1</strain>
    </source>
</reference>
<accession>A0A1V0SE09</accession>
<evidence type="ECO:0000313" key="2">
    <source>
        <dbReference type="EMBL" id="ARF09898.1"/>
    </source>
</evidence>
<name>A0A1V0SE09_9VIRU</name>
<dbReference type="Pfam" id="PF01728">
    <property type="entry name" value="FtsJ"/>
    <property type="match status" value="1"/>
</dbReference>
<dbReference type="InterPro" id="IPR002877">
    <property type="entry name" value="RNA_MeTrfase_FtsJ_dom"/>
</dbReference>
<sequence>METLYNNEYYKTLITEKYNNSNKNYKIKLINGKESINKYLMIYESMNVYPVYPKPIVMPLKKQNENYNIKMKQNNLKIDIEPMDNLSNEVKSKIIEYNSYDKEFQKLRNTSKVRRFFDYEIRDAVKDKLKNQNISNAWIKMYEILNTYKLLETKNDIVDTFHICEHPGAFVHAIKYYCKNVLKKKHDFVFQSLKPEKDPQIFKPDKELLHKYSDKLDYGPQKGDITNKENIEYYIKKYQNRKFNLITSDCGLDFSESFVGQEAGLYKIFYGALITAIGLSKEGSNYIFKFFSFNDPKTIELLQIVCLFYERVDIVRVLTTKSGSGENYCVCLNYNYKSDKQKIMKKLIEYLNAPNDKFLLVKINDDFMKRIYDNHKLISMRRITTMNLLLFRLFNFEYSKNNPIVLKYIRNYMSYYVTYFITFIGLDKQDEEKFDLFKITL</sequence>
<dbReference type="GO" id="GO:0006370">
    <property type="term" value="P:7-methylguanosine mRNA capping"/>
    <property type="evidence" value="ECO:0007669"/>
    <property type="project" value="TreeGrafter"/>
</dbReference>